<accession>Q2KU00</accession>
<evidence type="ECO:0000313" key="1">
    <source>
        <dbReference type="EMBL" id="CAJ50860.1"/>
    </source>
</evidence>
<name>Q2KU00_BORA1</name>
<dbReference type="KEGG" id="bav:BAV3250"/>
<reference evidence="1 2" key="1">
    <citation type="journal article" date="2006" name="J. Bacteriol.">
        <title>Comparison of the genome sequence of the poultry pathogen Bordetella avium with those of B. bronchiseptica, B. pertussis, and B. parapertussis reveals extensive diversity in surface structures associated with host interaction.</title>
        <authorList>
            <person name="Sebaihia M."/>
            <person name="Preston A."/>
            <person name="Maskell D.J."/>
            <person name="Kuzmiak H."/>
            <person name="Connell T.D."/>
            <person name="King N.D."/>
            <person name="Orndorff P.E."/>
            <person name="Miyamoto D.M."/>
            <person name="Thomson N.R."/>
            <person name="Harris D."/>
            <person name="Goble A."/>
            <person name="Lord A."/>
            <person name="Murphy L."/>
            <person name="Quail M.A."/>
            <person name="Rutter S."/>
            <person name="Squares R."/>
            <person name="Squares S."/>
            <person name="Woodward J."/>
            <person name="Parkhill J."/>
            <person name="Temple L.M."/>
        </authorList>
    </citation>
    <scope>NUCLEOTIDE SEQUENCE [LARGE SCALE GENOMIC DNA]</scope>
    <source>
        <strain evidence="1 2">197N</strain>
    </source>
</reference>
<evidence type="ECO:0000313" key="2">
    <source>
        <dbReference type="Proteomes" id="UP000001977"/>
    </source>
</evidence>
<gene>
    <name evidence="1" type="ordered locus">BAV3250</name>
</gene>
<proteinExistence type="predicted"/>
<dbReference type="EMBL" id="AM167904">
    <property type="protein sequence ID" value="CAJ50860.1"/>
    <property type="molecule type" value="Genomic_DNA"/>
</dbReference>
<dbReference type="AlphaFoldDB" id="Q2KU00"/>
<protein>
    <submittedName>
        <fullName evidence="1">Uncharacterized protein</fullName>
    </submittedName>
</protein>
<dbReference type="Proteomes" id="UP000001977">
    <property type="component" value="Chromosome"/>
</dbReference>
<keyword evidence="2" id="KW-1185">Reference proteome</keyword>
<organism evidence="1 2">
    <name type="scientific">Bordetella avium (strain 197N)</name>
    <dbReference type="NCBI Taxonomy" id="360910"/>
    <lineage>
        <taxon>Bacteria</taxon>
        <taxon>Pseudomonadati</taxon>
        <taxon>Pseudomonadota</taxon>
        <taxon>Betaproteobacteria</taxon>
        <taxon>Burkholderiales</taxon>
        <taxon>Alcaligenaceae</taxon>
        <taxon>Bordetella</taxon>
    </lineage>
</organism>
<dbReference type="HOGENOM" id="CLU_1999502_0_0_4"/>
<sequence>MAECPSLYVFFTWVSRIKPYIYILYVFQPVLADALADKMRCPALALHRLSRCVLRRCDRPCFLLSGEPGFWLDRFLSPSLCALQNVQSINDRQGLLLLSVLRMLRLAGVPGAAIFQYAMHLSRQ</sequence>